<evidence type="ECO:0000256" key="1">
    <source>
        <dbReference type="ARBA" id="ARBA00006484"/>
    </source>
</evidence>
<comment type="similarity">
    <text evidence="1">Belongs to the short-chain dehydrogenases/reductases (SDR) family.</text>
</comment>
<keyword evidence="4" id="KW-1185">Reference proteome</keyword>
<dbReference type="OrthoDB" id="10254221at2759"/>
<dbReference type="PANTHER" id="PTHR43669">
    <property type="entry name" value="5-KETO-D-GLUCONATE 5-REDUCTASE"/>
    <property type="match status" value="1"/>
</dbReference>
<dbReference type="SUPFAM" id="SSF51735">
    <property type="entry name" value="NAD(P)-binding Rossmann-fold domains"/>
    <property type="match status" value="1"/>
</dbReference>
<dbReference type="InterPro" id="IPR002347">
    <property type="entry name" value="SDR_fam"/>
</dbReference>
<dbReference type="STRING" id="5539.A0A3E2HNR8"/>
<dbReference type="AlphaFoldDB" id="A0A3E2HNR8"/>
<evidence type="ECO:0000256" key="2">
    <source>
        <dbReference type="ARBA" id="ARBA00023002"/>
    </source>
</evidence>
<dbReference type="Gene3D" id="3.40.50.720">
    <property type="entry name" value="NAD(P)-binding Rossmann-like Domain"/>
    <property type="match status" value="1"/>
</dbReference>
<feature type="non-terminal residue" evidence="3">
    <location>
        <position position="1"/>
    </location>
</feature>
<dbReference type="CDD" id="cd05233">
    <property type="entry name" value="SDR_c"/>
    <property type="match status" value="1"/>
</dbReference>
<feature type="non-terminal residue" evidence="3">
    <location>
        <position position="254"/>
    </location>
</feature>
<dbReference type="GO" id="GO:0016491">
    <property type="term" value="F:oxidoreductase activity"/>
    <property type="evidence" value="ECO:0007669"/>
    <property type="project" value="UniProtKB-KW"/>
</dbReference>
<name>A0A3E2HNR8_SCYLI</name>
<dbReference type="OMA" id="FAYRDTI"/>
<gene>
    <name evidence="3" type="ORF">B7463_g1639</name>
</gene>
<dbReference type="Pfam" id="PF00106">
    <property type="entry name" value="adh_short"/>
    <property type="match status" value="1"/>
</dbReference>
<dbReference type="EMBL" id="NCSJ02000017">
    <property type="protein sequence ID" value="RFU34711.1"/>
    <property type="molecule type" value="Genomic_DNA"/>
</dbReference>
<sequence>METVLIIGATGNIGVASVLAVLRSKRNVLAVVRNQASANKLFQHIGSRDGITTVEADVMSDQGVQTVVNQVRAGKLPPFQHVYSAGENPMHSALTLLIMRLPAGGAYGATLLQNLSTIDLREFMTINFESNFFAYRATIPYLLEQKGLTSWTLCTGSQGDIGARAAPALTQGALFSMANVACRDNADTNIRFNEVYLGARVEVDSVAKQTGSMKASDFSSVYEEILSRPEIKGCRISVYTHEDLKDLKFRKKLD</sequence>
<keyword evidence="2" id="KW-0560">Oxidoreductase</keyword>
<protein>
    <recommendedName>
        <fullName evidence="5">NAD(P)-binding domain-containing protein</fullName>
    </recommendedName>
</protein>
<organism evidence="3 4">
    <name type="scientific">Scytalidium lignicola</name>
    <name type="common">Hyphomycete</name>
    <dbReference type="NCBI Taxonomy" id="5539"/>
    <lineage>
        <taxon>Eukaryota</taxon>
        <taxon>Fungi</taxon>
        <taxon>Dikarya</taxon>
        <taxon>Ascomycota</taxon>
        <taxon>Pezizomycotina</taxon>
        <taxon>Leotiomycetes</taxon>
        <taxon>Leotiomycetes incertae sedis</taxon>
        <taxon>Scytalidium</taxon>
    </lineage>
</organism>
<evidence type="ECO:0000313" key="4">
    <source>
        <dbReference type="Proteomes" id="UP000258309"/>
    </source>
</evidence>
<dbReference type="PANTHER" id="PTHR43669:SF3">
    <property type="entry name" value="ALCOHOL DEHYDROGENASE, PUTATIVE (AFU_ORTHOLOGUE AFUA_3G03445)-RELATED"/>
    <property type="match status" value="1"/>
</dbReference>
<evidence type="ECO:0008006" key="5">
    <source>
        <dbReference type="Google" id="ProtNLM"/>
    </source>
</evidence>
<accession>A0A3E2HNR8</accession>
<comment type="caution">
    <text evidence="3">The sequence shown here is derived from an EMBL/GenBank/DDBJ whole genome shotgun (WGS) entry which is preliminary data.</text>
</comment>
<dbReference type="InterPro" id="IPR036291">
    <property type="entry name" value="NAD(P)-bd_dom_sf"/>
</dbReference>
<dbReference type="Proteomes" id="UP000258309">
    <property type="component" value="Unassembled WGS sequence"/>
</dbReference>
<proteinExistence type="inferred from homology"/>
<evidence type="ECO:0000313" key="3">
    <source>
        <dbReference type="EMBL" id="RFU34711.1"/>
    </source>
</evidence>
<reference evidence="3 4" key="1">
    <citation type="submission" date="2018-05" db="EMBL/GenBank/DDBJ databases">
        <title>Draft genome sequence of Scytalidium lignicola DSM 105466, a ubiquitous saprotrophic fungus.</title>
        <authorList>
            <person name="Buettner E."/>
            <person name="Gebauer A.M."/>
            <person name="Hofrichter M."/>
            <person name="Liers C."/>
            <person name="Kellner H."/>
        </authorList>
    </citation>
    <scope>NUCLEOTIDE SEQUENCE [LARGE SCALE GENOMIC DNA]</scope>
    <source>
        <strain evidence="3 4">DSM 105466</strain>
    </source>
</reference>